<organism evidence="2 3">
    <name type="scientific">Chitinilyticum piscinae</name>
    <dbReference type="NCBI Taxonomy" id="2866724"/>
    <lineage>
        <taxon>Bacteria</taxon>
        <taxon>Pseudomonadati</taxon>
        <taxon>Pseudomonadota</taxon>
        <taxon>Betaproteobacteria</taxon>
        <taxon>Neisseriales</taxon>
        <taxon>Chitinibacteraceae</taxon>
        <taxon>Chitinilyticum</taxon>
    </lineage>
</organism>
<dbReference type="EMBL" id="JADFUA010000001">
    <property type="protein sequence ID" value="MBE9607806.1"/>
    <property type="molecule type" value="Genomic_DNA"/>
</dbReference>
<evidence type="ECO:0000256" key="1">
    <source>
        <dbReference type="SAM" id="Phobius"/>
    </source>
</evidence>
<dbReference type="AlphaFoldDB" id="A0A8J7FNY0"/>
<comment type="caution">
    <text evidence="2">The sequence shown here is derived from an EMBL/GenBank/DDBJ whole genome shotgun (WGS) entry which is preliminary data.</text>
</comment>
<evidence type="ECO:0000313" key="2">
    <source>
        <dbReference type="EMBL" id="MBE9607806.1"/>
    </source>
</evidence>
<feature type="transmembrane region" description="Helical" evidence="1">
    <location>
        <begin position="191"/>
        <end position="209"/>
    </location>
</feature>
<protein>
    <submittedName>
        <fullName evidence="2">Zinc ribbon domain-containing protein</fullName>
    </submittedName>
</protein>
<keyword evidence="1" id="KW-0812">Transmembrane</keyword>
<evidence type="ECO:0000313" key="3">
    <source>
        <dbReference type="Proteomes" id="UP000604481"/>
    </source>
</evidence>
<sequence>MMPPCPNCGAAIAPDSPFCLHCGHRTQVQLDQPRDFYRFEHGRNIGCPDCHAVLTVMPLAGPSGLAKGWCTLCNSGFYPPGALELELGQASARAAFHDQKRQKQLGRIVALQNKRPPAAAACPVCQQRMQQEAFSHWFRLAVNRCEQHGYWLQAKHVSLLRDWRAAGGHLAKPLPTRELLRREVAAGSTRIFRLLLCMPFVLGGLWLMFMQTARSLQGKYELCGRLFDEDFTGTMAPDYALQRARGAQACVLENAGILETTVIVTRKRLPLENLPHAPCAYVGSWSSVRENAPVYRVTMKGNGEFIAFPQAQSRLPDSPRLDDAQLLALFKVGAYPQAIRGFWGEHEGRLIWLYENESHPPDLNPISQHTSDGFTLLEQDGETQTRFSRLQTLGSTGEAGCVR</sequence>
<name>A0A8J7FNY0_9NEIS</name>
<dbReference type="Proteomes" id="UP000604481">
    <property type="component" value="Unassembled WGS sequence"/>
</dbReference>
<proteinExistence type="predicted"/>
<keyword evidence="1" id="KW-1133">Transmembrane helix</keyword>
<reference evidence="2 3" key="1">
    <citation type="submission" date="2020-10" db="EMBL/GenBank/DDBJ databases">
        <title>The genome sequence of Chitinilyticum litopenaei 4Y14.</title>
        <authorList>
            <person name="Liu Y."/>
        </authorList>
    </citation>
    <scope>NUCLEOTIDE SEQUENCE [LARGE SCALE GENOMIC DNA]</scope>
    <source>
        <strain evidence="2 3">4Y14</strain>
    </source>
</reference>
<keyword evidence="3" id="KW-1185">Reference proteome</keyword>
<accession>A0A8J7FNY0</accession>
<gene>
    <name evidence="2" type="ORF">INR99_00430</name>
</gene>
<keyword evidence="1" id="KW-0472">Membrane</keyword>